<protein>
    <submittedName>
        <fullName evidence="5">NitT/TauT family transport system ATP-binding protein</fullName>
    </submittedName>
</protein>
<dbReference type="Gene3D" id="3.40.50.300">
    <property type="entry name" value="P-loop containing nucleotide triphosphate hydrolases"/>
    <property type="match status" value="1"/>
</dbReference>
<keyword evidence="1" id="KW-0813">Transport</keyword>
<dbReference type="Pfam" id="PF00005">
    <property type="entry name" value="ABC_tran"/>
    <property type="match status" value="1"/>
</dbReference>
<dbReference type="CDD" id="cd03293">
    <property type="entry name" value="ABC_NrtD_SsuB_transporters"/>
    <property type="match status" value="1"/>
</dbReference>
<proteinExistence type="predicted"/>
<evidence type="ECO:0000256" key="2">
    <source>
        <dbReference type="ARBA" id="ARBA00022741"/>
    </source>
</evidence>
<dbReference type="SUPFAM" id="SSF52540">
    <property type="entry name" value="P-loop containing nucleoside triphosphate hydrolases"/>
    <property type="match status" value="1"/>
</dbReference>
<evidence type="ECO:0000256" key="1">
    <source>
        <dbReference type="ARBA" id="ARBA00022448"/>
    </source>
</evidence>
<evidence type="ECO:0000259" key="4">
    <source>
        <dbReference type="PROSITE" id="PS50893"/>
    </source>
</evidence>
<organism evidence="5 6">
    <name type="scientific">Spirochaeta isovalerica</name>
    <dbReference type="NCBI Taxonomy" id="150"/>
    <lineage>
        <taxon>Bacteria</taxon>
        <taxon>Pseudomonadati</taxon>
        <taxon>Spirochaetota</taxon>
        <taxon>Spirochaetia</taxon>
        <taxon>Spirochaetales</taxon>
        <taxon>Spirochaetaceae</taxon>
        <taxon>Spirochaeta</taxon>
    </lineage>
</organism>
<dbReference type="GO" id="GO:0016887">
    <property type="term" value="F:ATP hydrolysis activity"/>
    <property type="evidence" value="ECO:0007669"/>
    <property type="project" value="InterPro"/>
</dbReference>
<reference evidence="5 6" key="1">
    <citation type="submission" date="2020-08" db="EMBL/GenBank/DDBJ databases">
        <title>Genomic Encyclopedia of Type Strains, Phase IV (KMG-IV): sequencing the most valuable type-strain genomes for metagenomic binning, comparative biology and taxonomic classification.</title>
        <authorList>
            <person name="Goeker M."/>
        </authorList>
    </citation>
    <scope>NUCLEOTIDE SEQUENCE [LARGE SCALE GENOMIC DNA]</scope>
    <source>
        <strain evidence="5 6">DSM 2461</strain>
    </source>
</reference>
<dbReference type="GO" id="GO:0005524">
    <property type="term" value="F:ATP binding"/>
    <property type="evidence" value="ECO:0007669"/>
    <property type="project" value="UniProtKB-KW"/>
</dbReference>
<dbReference type="RefSeq" id="WP_184745301.1">
    <property type="nucleotide sequence ID" value="NZ_JACHGJ010000002.1"/>
</dbReference>
<dbReference type="SMART" id="SM00382">
    <property type="entry name" value="AAA"/>
    <property type="match status" value="1"/>
</dbReference>
<keyword evidence="6" id="KW-1185">Reference proteome</keyword>
<dbReference type="InterPro" id="IPR050166">
    <property type="entry name" value="ABC_transporter_ATP-bind"/>
</dbReference>
<dbReference type="PANTHER" id="PTHR42788:SF13">
    <property type="entry name" value="ALIPHATIC SULFONATES IMPORT ATP-BINDING PROTEIN SSUB"/>
    <property type="match status" value="1"/>
</dbReference>
<name>A0A841R7E7_9SPIO</name>
<dbReference type="InterPro" id="IPR027417">
    <property type="entry name" value="P-loop_NTPase"/>
</dbReference>
<dbReference type="AlphaFoldDB" id="A0A841R7E7"/>
<sequence>MSILKAESLHFAYDLDKGKHPVLEELSLEIDDGEFLAIIGPSGCGKSTLLRLLSGFLRPGSGKISRKGRDVLRPDRAGQMIFQDFNQLFPWLTVEQNILFPQYRFLLPLKMKAVRSGDQSRLEGILEVTGLNSFRKYLPHQLSGGLKQRTALARSLFADPQILFLDEPFGSLDAPSRMELQNLLLRVWKEKKRTVLFVTHDISEALLLADRLLVFESRNRRFGLYDNPLPRPRDRHCDEFRKRKIELYSLIESD</sequence>
<evidence type="ECO:0000313" key="6">
    <source>
        <dbReference type="Proteomes" id="UP000587760"/>
    </source>
</evidence>
<dbReference type="PANTHER" id="PTHR42788">
    <property type="entry name" value="TAURINE IMPORT ATP-BINDING PROTEIN-RELATED"/>
    <property type="match status" value="1"/>
</dbReference>
<dbReference type="PROSITE" id="PS50893">
    <property type="entry name" value="ABC_TRANSPORTER_2"/>
    <property type="match status" value="1"/>
</dbReference>
<accession>A0A841R7E7</accession>
<dbReference type="Proteomes" id="UP000587760">
    <property type="component" value="Unassembled WGS sequence"/>
</dbReference>
<dbReference type="EMBL" id="JACHGJ010000002">
    <property type="protein sequence ID" value="MBB6479775.1"/>
    <property type="molecule type" value="Genomic_DNA"/>
</dbReference>
<dbReference type="InterPro" id="IPR003593">
    <property type="entry name" value="AAA+_ATPase"/>
</dbReference>
<gene>
    <name evidence="5" type="ORF">HNR50_001433</name>
</gene>
<comment type="caution">
    <text evidence="5">The sequence shown here is derived from an EMBL/GenBank/DDBJ whole genome shotgun (WGS) entry which is preliminary data.</text>
</comment>
<dbReference type="InterPro" id="IPR003439">
    <property type="entry name" value="ABC_transporter-like_ATP-bd"/>
</dbReference>
<keyword evidence="3 5" id="KW-0067">ATP-binding</keyword>
<evidence type="ECO:0000313" key="5">
    <source>
        <dbReference type="EMBL" id="MBB6479775.1"/>
    </source>
</evidence>
<feature type="domain" description="ABC transporter" evidence="4">
    <location>
        <begin position="4"/>
        <end position="242"/>
    </location>
</feature>
<evidence type="ECO:0000256" key="3">
    <source>
        <dbReference type="ARBA" id="ARBA00022840"/>
    </source>
</evidence>
<keyword evidence="2" id="KW-0547">Nucleotide-binding</keyword>